<dbReference type="PANTHER" id="PTHR30182">
    <property type="entry name" value="L-SERINE DEHYDRATASE"/>
    <property type="match status" value="1"/>
</dbReference>
<comment type="catalytic activity">
    <reaction evidence="10 11">
        <text>L-serine = pyruvate + NH4(+)</text>
        <dbReference type="Rhea" id="RHEA:19169"/>
        <dbReference type="ChEBI" id="CHEBI:15361"/>
        <dbReference type="ChEBI" id="CHEBI:28938"/>
        <dbReference type="ChEBI" id="CHEBI:33384"/>
        <dbReference type="EC" id="4.3.1.17"/>
    </reaction>
</comment>
<evidence type="ECO:0000259" key="12">
    <source>
        <dbReference type="Pfam" id="PF03313"/>
    </source>
</evidence>
<evidence type="ECO:0000256" key="10">
    <source>
        <dbReference type="ARBA" id="ARBA00049406"/>
    </source>
</evidence>
<keyword evidence="7 11" id="KW-0408">Iron</keyword>
<evidence type="ECO:0000256" key="4">
    <source>
        <dbReference type="ARBA" id="ARBA00022432"/>
    </source>
</evidence>
<evidence type="ECO:0000256" key="9">
    <source>
        <dbReference type="ARBA" id="ARBA00023239"/>
    </source>
</evidence>
<keyword evidence="9 11" id="KW-0456">Lyase</keyword>
<dbReference type="NCBIfam" id="TIGR00718">
    <property type="entry name" value="sda_alpha"/>
    <property type="match status" value="1"/>
</dbReference>
<dbReference type="GO" id="GO:0003941">
    <property type="term" value="F:L-serine ammonia-lyase activity"/>
    <property type="evidence" value="ECO:0007669"/>
    <property type="project" value="UniProtKB-EC"/>
</dbReference>
<dbReference type="RefSeq" id="WP_281093823.1">
    <property type="nucleotide sequence ID" value="NZ_JARYZI010000004.1"/>
</dbReference>
<evidence type="ECO:0000256" key="1">
    <source>
        <dbReference type="ARBA" id="ARBA00001966"/>
    </source>
</evidence>
<dbReference type="EMBL" id="JARYZI010000004">
    <property type="protein sequence ID" value="MDH8677993.1"/>
    <property type="molecule type" value="Genomic_DNA"/>
</dbReference>
<evidence type="ECO:0000256" key="5">
    <source>
        <dbReference type="ARBA" id="ARBA00022485"/>
    </source>
</evidence>
<organism evidence="13 14">
    <name type="scientific">Fusibacter bizertensis</name>
    <dbReference type="NCBI Taxonomy" id="1488331"/>
    <lineage>
        <taxon>Bacteria</taxon>
        <taxon>Bacillati</taxon>
        <taxon>Bacillota</taxon>
        <taxon>Clostridia</taxon>
        <taxon>Eubacteriales</taxon>
        <taxon>Eubacteriales Family XII. Incertae Sedis</taxon>
        <taxon>Fusibacter</taxon>
    </lineage>
</organism>
<feature type="domain" description="Serine dehydratase-like alpha subunit" evidence="12">
    <location>
        <begin position="17"/>
        <end position="277"/>
    </location>
</feature>
<accession>A0ABT6NC42</accession>
<comment type="similarity">
    <text evidence="3 11">Belongs to the iron-sulfur dependent L-serine dehydratase family.</text>
</comment>
<sequence>MKFNSGLDIIRFCNEKKQPLHEISLSSEIEKTGRSYGYIRDYLKHVLRVMENAVTAGINDDENHIKGKIIGNDSVLLRRRIESSKTVCGDTVAKAVAYALSTMEVNASMGKVVASPTAGSCGVLPAVLMTTKERFTLSEEKLLEGLLAANMIGTIVARNATISGAEGGCQAEVGTASAMASGAVVHMLGGTPEQVFNAAAMCFKNLLGLVCDPIAGLVESPCAKRNGMGAANALLCAEMSLAGINSIIPFDEVVEAMYRVGKAMPPSLRETSMGGLATTKTGIQINTELFGN</sequence>
<comment type="pathway">
    <text evidence="2">Carbohydrate biosynthesis; gluconeogenesis.</text>
</comment>
<evidence type="ECO:0000313" key="14">
    <source>
        <dbReference type="Proteomes" id="UP001158045"/>
    </source>
</evidence>
<name>A0ABT6NC42_9FIRM</name>
<comment type="caution">
    <text evidence="13">The sequence shown here is derived from an EMBL/GenBank/DDBJ whole genome shotgun (WGS) entry which is preliminary data.</text>
</comment>
<dbReference type="InterPro" id="IPR005130">
    <property type="entry name" value="Ser_deHydtase-like_asu"/>
</dbReference>
<protein>
    <recommendedName>
        <fullName evidence="11">L-serine dehydratase</fullName>
        <ecNumber evidence="11">4.3.1.17</ecNumber>
    </recommendedName>
</protein>
<keyword evidence="4 11" id="KW-0312">Gluconeogenesis</keyword>
<dbReference type="PANTHER" id="PTHR30182:SF1">
    <property type="entry name" value="L-SERINE DEHYDRATASE 1"/>
    <property type="match status" value="1"/>
</dbReference>
<dbReference type="InterPro" id="IPR004642">
    <property type="entry name" value="Ser_deHydtase_asu"/>
</dbReference>
<evidence type="ECO:0000256" key="7">
    <source>
        <dbReference type="ARBA" id="ARBA00023004"/>
    </source>
</evidence>
<proteinExistence type="inferred from homology"/>
<dbReference type="InterPro" id="IPR051318">
    <property type="entry name" value="Fe-S_L-Ser"/>
</dbReference>
<evidence type="ECO:0000256" key="2">
    <source>
        <dbReference type="ARBA" id="ARBA00004742"/>
    </source>
</evidence>
<dbReference type="EC" id="4.3.1.17" evidence="11"/>
<gene>
    <name evidence="13" type="primary">sdaAA</name>
    <name evidence="13" type="ORF">QE109_07525</name>
</gene>
<keyword evidence="8 11" id="KW-0411">Iron-sulfur</keyword>
<reference evidence="13 14" key="1">
    <citation type="submission" date="2023-04" db="EMBL/GenBank/DDBJ databases">
        <title>Fusibacter bizertensis strain WBS, isolated from littoral bottom sediments of the Arctic seas - biochemical and genomic analysis.</title>
        <authorList>
            <person name="Brioukhanov A.L."/>
        </authorList>
    </citation>
    <scope>NUCLEOTIDE SEQUENCE [LARGE SCALE GENOMIC DNA]</scope>
    <source>
        <strain evidence="13 14">WBS</strain>
    </source>
</reference>
<dbReference type="Proteomes" id="UP001158045">
    <property type="component" value="Unassembled WGS sequence"/>
</dbReference>
<keyword evidence="5 11" id="KW-0004">4Fe-4S</keyword>
<keyword evidence="14" id="KW-1185">Reference proteome</keyword>
<keyword evidence="6 11" id="KW-0479">Metal-binding</keyword>
<evidence type="ECO:0000256" key="6">
    <source>
        <dbReference type="ARBA" id="ARBA00022723"/>
    </source>
</evidence>
<comment type="cofactor">
    <cofactor evidence="1 11">
        <name>[4Fe-4S] cluster</name>
        <dbReference type="ChEBI" id="CHEBI:49883"/>
    </cofactor>
</comment>
<evidence type="ECO:0000256" key="11">
    <source>
        <dbReference type="RuleBase" id="RU366059"/>
    </source>
</evidence>
<evidence type="ECO:0000256" key="3">
    <source>
        <dbReference type="ARBA" id="ARBA00008636"/>
    </source>
</evidence>
<dbReference type="Pfam" id="PF03313">
    <property type="entry name" value="SDH_alpha"/>
    <property type="match status" value="1"/>
</dbReference>
<evidence type="ECO:0000313" key="13">
    <source>
        <dbReference type="EMBL" id="MDH8677993.1"/>
    </source>
</evidence>
<evidence type="ECO:0000256" key="8">
    <source>
        <dbReference type="ARBA" id="ARBA00023014"/>
    </source>
</evidence>